<gene>
    <name evidence="2" type="ORF">DFP97_10151</name>
</gene>
<reference evidence="2 3" key="1">
    <citation type="submission" date="2018-07" db="EMBL/GenBank/DDBJ databases">
        <title>Genomic Encyclopedia of Type Strains, Phase III (KMG-III): the genomes of soil and plant-associated and newly described type strains.</title>
        <authorList>
            <person name="Whitman W."/>
        </authorList>
    </citation>
    <scope>NUCLEOTIDE SEQUENCE [LARGE SCALE GENOMIC DNA]</scope>
    <source>
        <strain evidence="2 3">CECT 7506</strain>
    </source>
</reference>
<keyword evidence="3" id="KW-1185">Reference proteome</keyword>
<feature type="domain" description="Luciferase" evidence="1">
    <location>
        <begin position="35"/>
        <end position="94"/>
    </location>
</feature>
<protein>
    <recommendedName>
        <fullName evidence="1">Luciferase domain-containing protein</fullName>
    </recommendedName>
</protein>
<dbReference type="Proteomes" id="UP000252415">
    <property type="component" value="Unassembled WGS sequence"/>
</dbReference>
<dbReference type="EMBL" id="QPJD01000001">
    <property type="protein sequence ID" value="RCW51711.1"/>
    <property type="molecule type" value="Genomic_DNA"/>
</dbReference>
<dbReference type="OrthoDB" id="708298at2"/>
<evidence type="ECO:0000313" key="3">
    <source>
        <dbReference type="Proteomes" id="UP000252415"/>
    </source>
</evidence>
<evidence type="ECO:0000259" key="1">
    <source>
        <dbReference type="Pfam" id="PF17648"/>
    </source>
</evidence>
<proteinExistence type="predicted"/>
<accession>A0A368W7M7</accession>
<evidence type="ECO:0000313" key="2">
    <source>
        <dbReference type="EMBL" id="RCW51711.1"/>
    </source>
</evidence>
<dbReference type="Pfam" id="PF17648">
    <property type="entry name" value="Luciferase"/>
    <property type="match status" value="1"/>
</dbReference>
<sequence>MSANGKAVLTDELLSWAGVTVQPHRFGGIEFVIEGKEIGHLHGDHLVDLLLPKSERDEWIASGKAEPHHIYPESGWVSIYLKTEEDVAHAIEILYSKYERMTKGRMKP</sequence>
<dbReference type="RefSeq" id="WP_114377983.1">
    <property type="nucleotide sequence ID" value="NZ_QPJD01000001.1"/>
</dbReference>
<name>A0A368W7M7_9BACL</name>
<organism evidence="2 3">
    <name type="scientific">Paenibacillus prosopidis</name>
    <dbReference type="NCBI Taxonomy" id="630520"/>
    <lineage>
        <taxon>Bacteria</taxon>
        <taxon>Bacillati</taxon>
        <taxon>Bacillota</taxon>
        <taxon>Bacilli</taxon>
        <taxon>Bacillales</taxon>
        <taxon>Paenibacillaceae</taxon>
        <taxon>Paenibacillus</taxon>
    </lineage>
</organism>
<comment type="caution">
    <text evidence="2">The sequence shown here is derived from an EMBL/GenBank/DDBJ whole genome shotgun (WGS) entry which is preliminary data.</text>
</comment>
<dbReference type="InterPro" id="IPR040841">
    <property type="entry name" value="Luciferase_dom"/>
</dbReference>
<dbReference type="AlphaFoldDB" id="A0A368W7M7"/>